<evidence type="ECO:0000256" key="1">
    <source>
        <dbReference type="SAM" id="Phobius"/>
    </source>
</evidence>
<reference evidence="3 4" key="1">
    <citation type="journal article" date="2018" name="Genome Announc.">
        <title>Complete genomes of two Megasphaera elsdenii strains, NCIMB 702410 and ATCC 25940.</title>
        <authorList>
            <person name="Hatmaker E.A."/>
            <person name="O'Dell K."/>
            <person name="Riley L.A."/>
            <person name="Klingeman D.M."/>
            <person name="Guss A.M."/>
        </authorList>
    </citation>
    <scope>NUCLEOTIDE SEQUENCE [LARGE SCALE GENOMIC DNA]</scope>
    <source>
        <strain evidence="3 4">NCIMB702410</strain>
    </source>
</reference>
<dbReference type="GO" id="GO:0002098">
    <property type="term" value="P:tRNA wobble uridine modification"/>
    <property type="evidence" value="ECO:0007669"/>
    <property type="project" value="TreeGrafter"/>
</dbReference>
<name>A0A2S0M7X3_MEGEL</name>
<dbReference type="OrthoDB" id="434560at2"/>
<accession>A0A2S0M7X3</accession>
<dbReference type="Proteomes" id="UP000238358">
    <property type="component" value="Chromosome"/>
</dbReference>
<dbReference type="GO" id="GO:0005525">
    <property type="term" value="F:GTP binding"/>
    <property type="evidence" value="ECO:0007669"/>
    <property type="project" value="InterPro"/>
</dbReference>
<dbReference type="EMBL" id="CP027569">
    <property type="protein sequence ID" value="AVO27509.1"/>
    <property type="molecule type" value="Genomic_DNA"/>
</dbReference>
<dbReference type="RefSeq" id="WP_027895876.1">
    <property type="nucleotide sequence ID" value="NZ_CP027569.1"/>
</dbReference>
<dbReference type="InterPro" id="IPR006073">
    <property type="entry name" value="GTP-bd"/>
</dbReference>
<gene>
    <name evidence="3" type="ORF">C6Y28_07785</name>
</gene>
<keyword evidence="1" id="KW-1133">Transmembrane helix</keyword>
<evidence type="ECO:0000313" key="3">
    <source>
        <dbReference type="EMBL" id="AVO27509.1"/>
    </source>
</evidence>
<proteinExistence type="predicted"/>
<dbReference type="PRINTS" id="PR00326">
    <property type="entry name" value="GTP1OBG"/>
</dbReference>
<dbReference type="PANTHER" id="PTHR42714:SF2">
    <property type="entry name" value="TRNA MODIFICATION GTPASE GTPBP3, MITOCHONDRIAL"/>
    <property type="match status" value="1"/>
</dbReference>
<protein>
    <recommendedName>
        <fullName evidence="2">G domain-containing protein</fullName>
    </recommendedName>
</protein>
<dbReference type="Pfam" id="PF01926">
    <property type="entry name" value="MMR_HSR1"/>
    <property type="match status" value="1"/>
</dbReference>
<keyword evidence="1" id="KW-0472">Membrane</keyword>
<evidence type="ECO:0000313" key="4">
    <source>
        <dbReference type="Proteomes" id="UP000238358"/>
    </source>
</evidence>
<dbReference type="SUPFAM" id="SSF52540">
    <property type="entry name" value="P-loop containing nucleoside triphosphate hydrolases"/>
    <property type="match status" value="1"/>
</dbReference>
<dbReference type="PANTHER" id="PTHR42714">
    <property type="entry name" value="TRNA MODIFICATION GTPASE GTPBP3"/>
    <property type="match status" value="1"/>
</dbReference>
<dbReference type="Gene3D" id="3.40.50.300">
    <property type="entry name" value="P-loop containing nucleotide triphosphate hydrolases"/>
    <property type="match status" value="1"/>
</dbReference>
<organism evidence="3 4">
    <name type="scientific">Megasphaera elsdenii</name>
    <dbReference type="NCBI Taxonomy" id="907"/>
    <lineage>
        <taxon>Bacteria</taxon>
        <taxon>Bacillati</taxon>
        <taxon>Bacillota</taxon>
        <taxon>Negativicutes</taxon>
        <taxon>Veillonellales</taxon>
        <taxon>Veillonellaceae</taxon>
        <taxon>Megasphaera</taxon>
    </lineage>
</organism>
<dbReference type="GO" id="GO:0005737">
    <property type="term" value="C:cytoplasm"/>
    <property type="evidence" value="ECO:0007669"/>
    <property type="project" value="TreeGrafter"/>
</dbReference>
<keyword evidence="1" id="KW-0812">Transmembrane</keyword>
<evidence type="ECO:0000259" key="2">
    <source>
        <dbReference type="Pfam" id="PF01926"/>
    </source>
</evidence>
<sequence>MKQDFKEELNNVLMQSTDAAKEGMDIAASQKENVKMVLDKVMAQKNGSHLFSQDMKVPPVYSAYQQKLYELQHTLRTIYREMDEKFYDYRQDLSSFTITVFGKTTVGKSTLMETLIHGKGDSIGKGAQRTTRDVRRYVWDENHIEFVDVPGICAAKSGGLEDSKKAFDAVRTADLVLFLITDDGPQEEEAAALAKIRSMGKPVICILNVKACGADNDFSFKLRLHSIEKRMTHTNDFSDIKKQFYAYAPKYGDDWSDIPFVYADLHTAWLSEQPEYQIYSQTLYQLSRFETVTDTILREICQHGILYQFRTPIDIICHTLRQVDAEMRGQIQASSQLMVELNRSYSQLQQSRKEYQRYQDNRIQRFLTGVADDLKSRASVFVEDHYEDEKAGARWEQVVRQAAIEKRIKKMLEELTDEEQRRLEKFYYSIPDATGIQVQSLKAKIEGNSVYDTRFWMDAGGLVAIAFVFPGFWAALIAGTIWQGITWLLTDSKADKEKKRKKAMRDALYYWIDGTGKGEGQKNQEIFVQQLARIIDQKKEIIFKPFLKTQDVYDQLIRCIGQLNREQQDMQRGIESILNYLQSEISRRVS</sequence>
<dbReference type="InterPro" id="IPR027417">
    <property type="entry name" value="P-loop_NTPase"/>
</dbReference>
<dbReference type="AlphaFoldDB" id="A0A2S0M7X3"/>
<dbReference type="GO" id="GO:0030488">
    <property type="term" value="P:tRNA methylation"/>
    <property type="evidence" value="ECO:0007669"/>
    <property type="project" value="TreeGrafter"/>
</dbReference>
<feature type="transmembrane region" description="Helical" evidence="1">
    <location>
        <begin position="462"/>
        <end position="490"/>
    </location>
</feature>
<feature type="domain" description="G" evidence="2">
    <location>
        <begin position="98"/>
        <end position="208"/>
    </location>
</feature>